<evidence type="ECO:0000313" key="2">
    <source>
        <dbReference type="EMBL" id="WOO83702.1"/>
    </source>
</evidence>
<reference evidence="2" key="1">
    <citation type="submission" date="2023-10" db="EMBL/GenBank/DDBJ databases">
        <authorList>
            <person name="Noh H."/>
        </authorList>
    </citation>
    <scope>NUCLEOTIDE SEQUENCE</scope>
    <source>
        <strain evidence="2">DUCC4014</strain>
    </source>
</reference>
<gene>
    <name evidence="2" type="ORF">LOC62_05G007224</name>
</gene>
<feature type="compositionally biased region" description="Acidic residues" evidence="1">
    <location>
        <begin position="210"/>
        <end position="225"/>
    </location>
</feature>
<dbReference type="AlphaFoldDB" id="A0AAF0YD11"/>
<evidence type="ECO:0000313" key="3">
    <source>
        <dbReference type="Proteomes" id="UP000827549"/>
    </source>
</evidence>
<evidence type="ECO:0000256" key="1">
    <source>
        <dbReference type="SAM" id="MobiDB-lite"/>
    </source>
</evidence>
<keyword evidence="3" id="KW-1185">Reference proteome</keyword>
<proteinExistence type="predicted"/>
<name>A0AAF0YD11_9TREE</name>
<dbReference type="GeneID" id="87810397"/>
<sequence>MASKQYDVFQPSALPSASLGRRSARPIARNGLEAAAAVKTPDSELDRVSEAWNARIDKEVKAVASGLGELVELADITSNPPTDADTLPPLHLKLKTAALIRAAQTLRDTAHELRLALLLGSDNIAAVSRDTEAAALRREADALRRAVAAEFAGMRGGADGVVPGVVGETADDGGEKEPPVDSGEKQAETETVHGEPAAEVPAPDTHMDVDGADDDDDEDDFEEVA</sequence>
<organism evidence="2 3">
    <name type="scientific">Vanrija pseudolonga</name>
    <dbReference type="NCBI Taxonomy" id="143232"/>
    <lineage>
        <taxon>Eukaryota</taxon>
        <taxon>Fungi</taxon>
        <taxon>Dikarya</taxon>
        <taxon>Basidiomycota</taxon>
        <taxon>Agaricomycotina</taxon>
        <taxon>Tremellomycetes</taxon>
        <taxon>Trichosporonales</taxon>
        <taxon>Trichosporonaceae</taxon>
        <taxon>Vanrija</taxon>
    </lineage>
</organism>
<protein>
    <submittedName>
        <fullName evidence="2">Uncharacterized protein</fullName>
    </submittedName>
</protein>
<feature type="compositionally biased region" description="Basic and acidic residues" evidence="1">
    <location>
        <begin position="173"/>
        <end position="193"/>
    </location>
</feature>
<accession>A0AAF0YD11</accession>
<feature type="region of interest" description="Disordered" evidence="1">
    <location>
        <begin position="158"/>
        <end position="225"/>
    </location>
</feature>
<dbReference type="Proteomes" id="UP000827549">
    <property type="component" value="Chromosome 5"/>
</dbReference>
<dbReference type="EMBL" id="CP086718">
    <property type="protein sequence ID" value="WOO83702.1"/>
    <property type="molecule type" value="Genomic_DNA"/>
</dbReference>
<dbReference type="RefSeq" id="XP_062629728.1">
    <property type="nucleotide sequence ID" value="XM_062773744.1"/>
</dbReference>